<dbReference type="Proteomes" id="UP000299102">
    <property type="component" value="Unassembled WGS sequence"/>
</dbReference>
<evidence type="ECO:0000313" key="2">
    <source>
        <dbReference type="Proteomes" id="UP000299102"/>
    </source>
</evidence>
<keyword evidence="2" id="KW-1185">Reference proteome</keyword>
<gene>
    <name evidence="1" type="ORF">EVAR_3586_1</name>
</gene>
<name>A0A4C1SYI0_EUMVA</name>
<evidence type="ECO:0000313" key="1">
    <source>
        <dbReference type="EMBL" id="GBP06238.1"/>
    </source>
</evidence>
<organism evidence="1 2">
    <name type="scientific">Eumeta variegata</name>
    <name type="common">Bagworm moth</name>
    <name type="synonym">Eumeta japonica</name>
    <dbReference type="NCBI Taxonomy" id="151549"/>
    <lineage>
        <taxon>Eukaryota</taxon>
        <taxon>Metazoa</taxon>
        <taxon>Ecdysozoa</taxon>
        <taxon>Arthropoda</taxon>
        <taxon>Hexapoda</taxon>
        <taxon>Insecta</taxon>
        <taxon>Pterygota</taxon>
        <taxon>Neoptera</taxon>
        <taxon>Endopterygota</taxon>
        <taxon>Lepidoptera</taxon>
        <taxon>Glossata</taxon>
        <taxon>Ditrysia</taxon>
        <taxon>Tineoidea</taxon>
        <taxon>Psychidae</taxon>
        <taxon>Oiketicinae</taxon>
        <taxon>Eumeta</taxon>
    </lineage>
</organism>
<dbReference type="EMBL" id="BGZK01000021">
    <property type="protein sequence ID" value="GBP06238.1"/>
    <property type="molecule type" value="Genomic_DNA"/>
</dbReference>
<dbReference type="AlphaFoldDB" id="A0A4C1SYI0"/>
<protein>
    <submittedName>
        <fullName evidence="1">Uncharacterized protein</fullName>
    </submittedName>
</protein>
<comment type="caution">
    <text evidence="1">The sequence shown here is derived from an EMBL/GenBank/DDBJ whole genome shotgun (WGS) entry which is preliminary data.</text>
</comment>
<sequence>MNARARRESSGAAAAVAEPLTHLGFALSMQRSRRYITPALSQWTCVNAPHTIAPPERTISKRRDPPHHTRNAFQSRRVASVQNRIMCCNRLTDFQ</sequence>
<accession>A0A4C1SYI0</accession>
<proteinExistence type="predicted"/>
<reference evidence="1 2" key="1">
    <citation type="journal article" date="2019" name="Commun. Biol.">
        <title>The bagworm genome reveals a unique fibroin gene that provides high tensile strength.</title>
        <authorList>
            <person name="Kono N."/>
            <person name="Nakamura H."/>
            <person name="Ohtoshi R."/>
            <person name="Tomita M."/>
            <person name="Numata K."/>
            <person name="Arakawa K."/>
        </authorList>
    </citation>
    <scope>NUCLEOTIDE SEQUENCE [LARGE SCALE GENOMIC DNA]</scope>
</reference>